<dbReference type="GO" id="GO:0051701">
    <property type="term" value="P:biological process involved in interaction with host"/>
    <property type="evidence" value="ECO:0007669"/>
    <property type="project" value="TreeGrafter"/>
</dbReference>
<evidence type="ECO:0000313" key="14">
    <source>
        <dbReference type="EMBL" id="TQR86732.1"/>
    </source>
</evidence>
<evidence type="ECO:0000256" key="9">
    <source>
        <dbReference type="ARBA" id="ARBA00023315"/>
    </source>
</evidence>
<keyword evidence="8 11" id="KW-0443">Lipid metabolism</keyword>
<dbReference type="EC" id="2.3.1.20" evidence="4 11"/>
<evidence type="ECO:0000259" key="13">
    <source>
        <dbReference type="Pfam" id="PF06974"/>
    </source>
</evidence>
<protein>
    <recommendedName>
        <fullName evidence="4 11">Diacylglycerol O-acyltransferase</fullName>
        <ecNumber evidence="4 11">2.3.1.20</ecNumber>
    </recommendedName>
</protein>
<comment type="catalytic activity">
    <reaction evidence="10 11">
        <text>an acyl-CoA + a 1,2-diacyl-sn-glycerol = a triacyl-sn-glycerol + CoA</text>
        <dbReference type="Rhea" id="RHEA:10868"/>
        <dbReference type="ChEBI" id="CHEBI:17815"/>
        <dbReference type="ChEBI" id="CHEBI:57287"/>
        <dbReference type="ChEBI" id="CHEBI:58342"/>
        <dbReference type="ChEBI" id="CHEBI:64615"/>
        <dbReference type="EC" id="2.3.1.20"/>
    </reaction>
</comment>
<comment type="similarity">
    <text evidence="3 11">Belongs to the long-chain O-acyltransferase family.</text>
</comment>
<evidence type="ECO:0000256" key="8">
    <source>
        <dbReference type="ARBA" id="ARBA00023098"/>
    </source>
</evidence>
<dbReference type="UniPathway" id="UPA00282"/>
<comment type="pathway">
    <text evidence="2">Lipid metabolism.</text>
</comment>
<keyword evidence="6 11" id="KW-0808">Transferase</keyword>
<dbReference type="InterPro" id="IPR009721">
    <property type="entry name" value="O-acyltransferase_WSD1_C"/>
</dbReference>
<feature type="domain" description="O-acyltransferase WSD1 C-terminal" evidence="13">
    <location>
        <begin position="306"/>
        <end position="449"/>
    </location>
</feature>
<dbReference type="GO" id="GO:0006071">
    <property type="term" value="P:glycerol metabolic process"/>
    <property type="evidence" value="ECO:0007669"/>
    <property type="project" value="UniProtKB-KW"/>
</dbReference>
<evidence type="ECO:0000256" key="3">
    <source>
        <dbReference type="ARBA" id="ARBA00009587"/>
    </source>
</evidence>
<dbReference type="GO" id="GO:0001666">
    <property type="term" value="P:response to hypoxia"/>
    <property type="evidence" value="ECO:0007669"/>
    <property type="project" value="TreeGrafter"/>
</dbReference>
<proteinExistence type="inferred from homology"/>
<dbReference type="PANTHER" id="PTHR31650:SF1">
    <property type="entry name" value="WAX ESTER SYNTHASE_DIACYLGLYCEROL ACYLTRANSFERASE 4-RELATED"/>
    <property type="match status" value="1"/>
</dbReference>
<dbReference type="EMBL" id="VIFX01000010">
    <property type="protein sequence ID" value="TQR86732.1"/>
    <property type="molecule type" value="Genomic_DNA"/>
</dbReference>
<keyword evidence="9 11" id="KW-0012">Acyltransferase</keyword>
<dbReference type="Pfam" id="PF03007">
    <property type="entry name" value="WS_DGAT_cat"/>
    <property type="match status" value="1"/>
</dbReference>
<keyword evidence="5 11" id="KW-0444">Lipid biosynthesis</keyword>
<keyword evidence="15" id="KW-1185">Reference proteome</keyword>
<dbReference type="PANTHER" id="PTHR31650">
    <property type="entry name" value="O-ACYLTRANSFERASE (WSD1-LIKE) FAMILY PROTEIN"/>
    <property type="match status" value="1"/>
</dbReference>
<dbReference type="NCBIfam" id="TIGR02946">
    <property type="entry name" value="acyl_WS_DGAT"/>
    <property type="match status" value="1"/>
</dbReference>
<organism evidence="14 15">
    <name type="scientific">Mycolicibacterium hodleri</name>
    <dbReference type="NCBI Taxonomy" id="49897"/>
    <lineage>
        <taxon>Bacteria</taxon>
        <taxon>Bacillati</taxon>
        <taxon>Actinomycetota</taxon>
        <taxon>Actinomycetes</taxon>
        <taxon>Mycobacteriales</taxon>
        <taxon>Mycobacteriaceae</taxon>
        <taxon>Mycolicibacterium</taxon>
    </lineage>
</organism>
<dbReference type="RefSeq" id="WP_142551885.1">
    <property type="nucleotide sequence ID" value="NZ_VIFX01000010.1"/>
</dbReference>
<dbReference type="GO" id="GO:0005886">
    <property type="term" value="C:plasma membrane"/>
    <property type="evidence" value="ECO:0007669"/>
    <property type="project" value="TreeGrafter"/>
</dbReference>
<evidence type="ECO:0000256" key="5">
    <source>
        <dbReference type="ARBA" id="ARBA00022516"/>
    </source>
</evidence>
<dbReference type="GO" id="GO:0019432">
    <property type="term" value="P:triglyceride biosynthetic process"/>
    <property type="evidence" value="ECO:0007669"/>
    <property type="project" value="UniProtKB-UniPathway"/>
</dbReference>
<accession>A0A544W3E1</accession>
<gene>
    <name evidence="14" type="ORF">D8S82_09640</name>
</gene>
<evidence type="ECO:0000313" key="15">
    <source>
        <dbReference type="Proteomes" id="UP000315759"/>
    </source>
</evidence>
<dbReference type="InterPro" id="IPR014292">
    <property type="entry name" value="Acyl_transf_WS/DGAT"/>
</dbReference>
<dbReference type="AlphaFoldDB" id="A0A544W3E1"/>
<evidence type="ECO:0000256" key="7">
    <source>
        <dbReference type="ARBA" id="ARBA00022798"/>
    </source>
</evidence>
<dbReference type="SUPFAM" id="SSF52777">
    <property type="entry name" value="CoA-dependent acyltransferases"/>
    <property type="match status" value="2"/>
</dbReference>
<reference evidence="14 15" key="1">
    <citation type="submission" date="2018-10" db="EMBL/GenBank/DDBJ databases">
        <title>Draft genome of Mycobacterium hodleri strain B.</title>
        <authorList>
            <person name="Amande T.J."/>
            <person name="Mcgenity T.J."/>
        </authorList>
    </citation>
    <scope>NUCLEOTIDE SEQUENCE [LARGE SCALE GENOMIC DNA]</scope>
    <source>
        <strain evidence="14 15">B</strain>
    </source>
</reference>
<evidence type="ECO:0000256" key="6">
    <source>
        <dbReference type="ARBA" id="ARBA00022679"/>
    </source>
</evidence>
<evidence type="ECO:0000256" key="1">
    <source>
        <dbReference type="ARBA" id="ARBA00004771"/>
    </source>
</evidence>
<evidence type="ECO:0000256" key="11">
    <source>
        <dbReference type="RuleBase" id="RU361241"/>
    </source>
</evidence>
<evidence type="ECO:0000256" key="4">
    <source>
        <dbReference type="ARBA" id="ARBA00013244"/>
    </source>
</evidence>
<comment type="caution">
    <text evidence="14">The sequence shown here is derived from an EMBL/GenBank/DDBJ whole genome shotgun (WGS) entry which is preliminary data.</text>
</comment>
<comment type="pathway">
    <text evidence="1 11">Glycerolipid metabolism; triacylglycerol biosynthesis.</text>
</comment>
<keyword evidence="7 11" id="KW-0319">Glycerol metabolism</keyword>
<dbReference type="GO" id="GO:0004144">
    <property type="term" value="F:diacylglycerol O-acyltransferase activity"/>
    <property type="evidence" value="ECO:0007669"/>
    <property type="project" value="UniProtKB-EC"/>
</dbReference>
<evidence type="ECO:0000259" key="12">
    <source>
        <dbReference type="Pfam" id="PF03007"/>
    </source>
</evidence>
<dbReference type="InterPro" id="IPR004255">
    <property type="entry name" value="O-acyltransferase_WSD1_N"/>
</dbReference>
<dbReference type="GO" id="GO:0071731">
    <property type="term" value="P:response to nitric oxide"/>
    <property type="evidence" value="ECO:0007669"/>
    <property type="project" value="TreeGrafter"/>
</dbReference>
<feature type="domain" description="O-acyltransferase WSD1-like N-terminal" evidence="12">
    <location>
        <begin position="9"/>
        <end position="263"/>
    </location>
</feature>
<dbReference type="InterPro" id="IPR023213">
    <property type="entry name" value="CAT-like_dom_sf"/>
</dbReference>
<evidence type="ECO:0000256" key="10">
    <source>
        <dbReference type="ARBA" id="ARBA00048109"/>
    </source>
</evidence>
<sequence length="472" mass="51025">MTAGKPERLSALDAGFLQAEDSDRHTSLAIGAVAVLEGPAPDVESFASTIDVRVRQLPRCTQVLRTHPFDTSAPEWVHDDAFEVRHHVRHTAAAAPGDDAALYCVVAEVMERRLDRDRPLWECWLVDGLADGRWALVVKVHHSVADGIAASTMFSALCDGASIVEYPPHESDHPSDGARHDGLPTMNPLSWLTGAWNVSLATARSAWRVSSGAAQIATRILSPQSQAMAGPLTAMRRYGAASVSLADVKSICHRFDVTVNDVALAAITDAFREAMVRRDEPTRSDSLRTLVPVSVRRPDELHLPDNRVSVMLPLLPVDIADPLERLRAVHNRMTQSKASGQSRAGSLAVAASNLLPFALTAWTVRLLTRLPQRGVATVATNVPGPRTRVTVMGRAVQSLLPIPPIALNLRIGIAITSYADELTFGVIGDFDATVSPEELANGIREGVERLVSVTKACRRSRRAGNQLLLLIS</sequence>
<name>A0A544W3E1_9MYCO</name>
<dbReference type="Gene3D" id="3.30.559.10">
    <property type="entry name" value="Chloramphenicol acetyltransferase-like domain"/>
    <property type="match status" value="1"/>
</dbReference>
<dbReference type="Pfam" id="PF06974">
    <property type="entry name" value="WS_DGAT_C"/>
    <property type="match status" value="1"/>
</dbReference>
<dbReference type="InterPro" id="IPR045034">
    <property type="entry name" value="O-acyltransferase_WSD1-like"/>
</dbReference>
<evidence type="ECO:0000256" key="2">
    <source>
        <dbReference type="ARBA" id="ARBA00005189"/>
    </source>
</evidence>
<dbReference type="Proteomes" id="UP000315759">
    <property type="component" value="Unassembled WGS sequence"/>
</dbReference>